<proteinExistence type="predicted"/>
<name>A0A164B3P2_9MYCO</name>
<sequence length="246" mass="28199">MSPLTAVVPVSVIPSNPDISIVSETLDSIRFHHPDAPIVVTFDGVRAEQEHRREAYEEAIRRILWRCDKVYGGVVPWIFEEPRHQIGMLRAVMDEIRTDLLMYVESDTPITTDEPIDWDGICEFIRSGEANLVRLAHESHWLEAHAHLGHGLAGNYLRVSQWSQRPHVASKAYYRRILDSHFSPDAYGFIEDKMHSVLEQAHRLDGLAGWRQHSTFLYHPDGGNIKRSYHLDGRAGAPKFDADQRF</sequence>
<organism evidence="1 2">
    <name type="scientific">Mycobacterium ostraviense</name>
    <dbReference type="NCBI Taxonomy" id="2738409"/>
    <lineage>
        <taxon>Bacteria</taxon>
        <taxon>Bacillati</taxon>
        <taxon>Actinomycetota</taxon>
        <taxon>Actinomycetes</taxon>
        <taxon>Mycobacteriales</taxon>
        <taxon>Mycobacteriaceae</taxon>
        <taxon>Mycobacterium</taxon>
    </lineage>
</organism>
<comment type="caution">
    <text evidence="1">The sequence shown here is derived from an EMBL/GenBank/DDBJ whole genome shotgun (WGS) entry which is preliminary data.</text>
</comment>
<evidence type="ECO:0000313" key="1">
    <source>
        <dbReference type="EMBL" id="KZS63083.1"/>
    </source>
</evidence>
<dbReference type="AlphaFoldDB" id="A0A164B3P2"/>
<evidence type="ECO:0000313" key="2">
    <source>
        <dbReference type="Proteomes" id="UP000077342"/>
    </source>
</evidence>
<dbReference type="Proteomes" id="UP000077342">
    <property type="component" value="Unassembled WGS sequence"/>
</dbReference>
<dbReference type="EMBL" id="LWCI01000100">
    <property type="protein sequence ID" value="KZS63083.1"/>
    <property type="molecule type" value="Genomic_DNA"/>
</dbReference>
<reference evidence="2" key="1">
    <citation type="submission" date="2016-04" db="EMBL/GenBank/DDBJ databases">
        <authorList>
            <person name="Strapagiel D."/>
            <person name="Borowka P."/>
            <person name="Marciniak B."/>
            <person name="Bakula Z."/>
            <person name="Van Ingen J."/>
            <person name="Safianowska A."/>
            <person name="Dziadek J."/>
            <person name="Jagielski T."/>
        </authorList>
    </citation>
    <scope>NUCLEOTIDE SEQUENCE [LARGE SCALE GENOMIC DNA]</scope>
    <source>
        <strain evidence="2">1010001458</strain>
    </source>
</reference>
<dbReference type="RefSeq" id="WP_075510315.1">
    <property type="nucleotide sequence ID" value="NZ_LWCI01000100.1"/>
</dbReference>
<keyword evidence="2" id="KW-1185">Reference proteome</keyword>
<gene>
    <name evidence="1" type="ORF">A4G28_04420</name>
</gene>
<accession>A0A164B3P2</accession>
<protein>
    <submittedName>
        <fullName evidence="1">Uncharacterized protein</fullName>
    </submittedName>
</protein>